<dbReference type="Pfam" id="PF12937">
    <property type="entry name" value="F-box-like"/>
    <property type="match status" value="1"/>
</dbReference>
<comment type="caution">
    <text evidence="3">The sequence shown here is derived from an EMBL/GenBank/DDBJ whole genome shotgun (WGS) entry which is preliminary data.</text>
</comment>
<dbReference type="SUPFAM" id="SSF141255">
    <property type="entry name" value="YccV-like"/>
    <property type="match status" value="1"/>
</dbReference>
<gene>
    <name evidence="3" type="ORF">QBC33DRAFT_104286</name>
</gene>
<dbReference type="PROSITE" id="PS50181">
    <property type="entry name" value="FBOX"/>
    <property type="match status" value="1"/>
</dbReference>
<dbReference type="Pfam" id="PF13369">
    <property type="entry name" value="Transglut_core2"/>
    <property type="match status" value="1"/>
</dbReference>
<dbReference type="GeneID" id="85305055"/>
<dbReference type="InterPro" id="IPR036623">
    <property type="entry name" value="Hemimethylated_DNA-bd_sf"/>
</dbReference>
<dbReference type="RefSeq" id="XP_060282759.1">
    <property type="nucleotide sequence ID" value="XM_060421868.1"/>
</dbReference>
<feature type="domain" description="F-box" evidence="2">
    <location>
        <begin position="1"/>
        <end position="48"/>
    </location>
</feature>
<dbReference type="SMART" id="SM00992">
    <property type="entry name" value="YccV-like"/>
    <property type="match status" value="1"/>
</dbReference>
<protein>
    <recommendedName>
        <fullName evidence="2">F-box domain-containing protein</fullName>
    </recommendedName>
</protein>
<organism evidence="3 4">
    <name type="scientific">Phialemonium atrogriseum</name>
    <dbReference type="NCBI Taxonomy" id="1093897"/>
    <lineage>
        <taxon>Eukaryota</taxon>
        <taxon>Fungi</taxon>
        <taxon>Dikarya</taxon>
        <taxon>Ascomycota</taxon>
        <taxon>Pezizomycotina</taxon>
        <taxon>Sordariomycetes</taxon>
        <taxon>Sordariomycetidae</taxon>
        <taxon>Cephalothecales</taxon>
        <taxon>Cephalothecaceae</taxon>
        <taxon>Phialemonium</taxon>
    </lineage>
</organism>
<evidence type="ECO:0000313" key="3">
    <source>
        <dbReference type="EMBL" id="KAK1766546.1"/>
    </source>
</evidence>
<dbReference type="InterPro" id="IPR032698">
    <property type="entry name" value="SirB1_N"/>
</dbReference>
<dbReference type="Pfam" id="PF08755">
    <property type="entry name" value="YccV-like"/>
    <property type="match status" value="1"/>
</dbReference>
<dbReference type="SUPFAM" id="SSF81383">
    <property type="entry name" value="F-box domain"/>
    <property type="match status" value="1"/>
</dbReference>
<feature type="region of interest" description="Disordered" evidence="1">
    <location>
        <begin position="526"/>
        <end position="556"/>
    </location>
</feature>
<name>A0AAJ0BYD0_9PEZI</name>
<accession>A0AAJ0BYD0</accession>
<reference evidence="3" key="1">
    <citation type="submission" date="2023-06" db="EMBL/GenBank/DDBJ databases">
        <title>Genome-scale phylogeny and comparative genomics of the fungal order Sordariales.</title>
        <authorList>
            <consortium name="Lawrence Berkeley National Laboratory"/>
            <person name="Hensen N."/>
            <person name="Bonometti L."/>
            <person name="Westerberg I."/>
            <person name="Brannstrom I.O."/>
            <person name="Guillou S."/>
            <person name="Cros-Aarteil S."/>
            <person name="Calhoun S."/>
            <person name="Haridas S."/>
            <person name="Kuo A."/>
            <person name="Mondo S."/>
            <person name="Pangilinan J."/>
            <person name="Riley R."/>
            <person name="Labutti K."/>
            <person name="Andreopoulos B."/>
            <person name="Lipzen A."/>
            <person name="Chen C."/>
            <person name="Yanf M."/>
            <person name="Daum C."/>
            <person name="Ng V."/>
            <person name="Clum A."/>
            <person name="Steindorff A."/>
            <person name="Ohm R."/>
            <person name="Martin F."/>
            <person name="Silar P."/>
            <person name="Natvig D."/>
            <person name="Lalanne C."/>
            <person name="Gautier V."/>
            <person name="Ament-Velasquez S.L."/>
            <person name="Kruys A."/>
            <person name="Hutchinson M.I."/>
            <person name="Powell A.J."/>
            <person name="Barry K."/>
            <person name="Miller A.N."/>
            <person name="Grigoriev I.V."/>
            <person name="Debuchy R."/>
            <person name="Gladieux P."/>
            <person name="Thoren M.H."/>
            <person name="Johannesson H."/>
        </authorList>
    </citation>
    <scope>NUCLEOTIDE SEQUENCE</scope>
    <source>
        <strain evidence="3">8032-3</strain>
    </source>
</reference>
<dbReference type="PANTHER" id="PTHR31350:SF27">
    <property type="entry name" value="HEMIMETHYLATED DNA-BINDING DOMAIN-CONTAINING PROTEIN"/>
    <property type="match status" value="1"/>
</dbReference>
<dbReference type="GO" id="GO:0003677">
    <property type="term" value="F:DNA binding"/>
    <property type="evidence" value="ECO:0007669"/>
    <property type="project" value="InterPro"/>
</dbReference>
<evidence type="ECO:0000259" key="2">
    <source>
        <dbReference type="PROSITE" id="PS50181"/>
    </source>
</evidence>
<dbReference type="InterPro" id="IPR011722">
    <property type="entry name" value="Hemimethylated_DNA-bd_dom"/>
</dbReference>
<dbReference type="InterPro" id="IPR001810">
    <property type="entry name" value="F-box_dom"/>
</dbReference>
<keyword evidence="4" id="KW-1185">Reference proteome</keyword>
<evidence type="ECO:0000256" key="1">
    <source>
        <dbReference type="SAM" id="MobiDB-lite"/>
    </source>
</evidence>
<evidence type="ECO:0000313" key="4">
    <source>
        <dbReference type="Proteomes" id="UP001244011"/>
    </source>
</evidence>
<dbReference type="Gene3D" id="2.30.30.390">
    <property type="entry name" value="Hemimethylated DNA-binding domain"/>
    <property type="match status" value="1"/>
</dbReference>
<dbReference type="EMBL" id="MU839011">
    <property type="protein sequence ID" value="KAK1766546.1"/>
    <property type="molecule type" value="Genomic_DNA"/>
</dbReference>
<sequence length="618" mass="71116">MPSLDDVPDEIIRQILDFVSPDDNLACVQLLSKRFNHLANEPLLWRYHCRTSFHYWHSDHRFREKLEQKAPEVDWKALWTTRKRANVRIANLLDGILSTKVGRLKKLEQICLLGYDAKDFLLEQCHVDDSAEDVLARRYYGNTALDSIHRGVAIDVWSKYQDAPLSNRGLETALGAFDMFVLHDQPQDLDYISTAFDGLAEQFRSEHPSLEEMSTRQKALSLVRWLRVNNLTGMENPEVNYRNLRNCFIGHALSDPEHPSLPIISSAIFCAVAERLGMTTSCCAFPSHVHASVFAPPGQSLDGAIEEPGLEMESMYLDPYGSDDEITVQDLRLRLVEFGWASSSDVFLSASPVPVIVQRTAQNIKTSYLKVRELPDDDPAGLELRRLRSGNPSLNVDVAFYSSMWAQLLTTQASSIHWDGNLDWFLNRFALTWSEDWWIVQKYLAPLYDTFIESLAEPRHRVGWENVREILGMLQNLDQRQPTINRRYTQDIHERVRYKIGQVFRHSRYRYIAVINGWAATGTAALPTPHHTSMDETEDNGEEAPPPQEPRQRQGKTYYTCLRPTVDRLRVAQENIEIVTDPDLIPESLFFLAGKFFKRFDRESCTFVSNIKEFYPDD</sequence>
<proteinExistence type="predicted"/>
<dbReference type="AlphaFoldDB" id="A0AAJ0BYD0"/>
<dbReference type="InterPro" id="IPR036047">
    <property type="entry name" value="F-box-like_dom_sf"/>
</dbReference>
<dbReference type="Proteomes" id="UP001244011">
    <property type="component" value="Unassembled WGS sequence"/>
</dbReference>
<dbReference type="Gene3D" id="1.20.1280.50">
    <property type="match status" value="1"/>
</dbReference>
<dbReference type="PANTHER" id="PTHR31350">
    <property type="entry name" value="SI:DKEY-261L7.2"/>
    <property type="match status" value="1"/>
</dbReference>